<proteinExistence type="predicted"/>
<comment type="caution">
    <text evidence="2">The sequence shown here is derived from an EMBL/GenBank/DDBJ whole genome shotgun (WGS) entry which is preliminary data.</text>
</comment>
<evidence type="ECO:0000313" key="2">
    <source>
        <dbReference type="EMBL" id="GAN32140.1"/>
    </source>
</evidence>
<keyword evidence="3" id="KW-1185">Reference proteome</keyword>
<organism evidence="2 3">
    <name type="scientific">Candidatus Brocadia sinica JPN1</name>
    <dbReference type="NCBI Taxonomy" id="1197129"/>
    <lineage>
        <taxon>Bacteria</taxon>
        <taxon>Pseudomonadati</taxon>
        <taxon>Planctomycetota</taxon>
        <taxon>Candidatus Brocadiia</taxon>
        <taxon>Candidatus Brocadiales</taxon>
        <taxon>Candidatus Brocadiaceae</taxon>
        <taxon>Candidatus Brocadia</taxon>
    </lineage>
</organism>
<name>A0ABQ0JTV8_9BACT</name>
<protein>
    <submittedName>
        <fullName evidence="2">Exported protein</fullName>
    </submittedName>
</protein>
<sequence length="372" mass="42287">MGIVNADLQPQEYVNTPPTTPYTHVEFKERVSFNKKSLKLDDQSQEWQSKMRDLGHRLKQAKVGLIYFIHGTYAGDDPFGIANLIEQINHDFTPIVKEFIKQNMIDKMMEDCGNYTQEYVALFKKAIGNDICCERFIWSSENHHFARLRESIKLVSALANDIDTKMPSWGERVLLLGHSHAGQLFALMTNFLAQSPGVSALLAIGGKAGIDVSKFDEYLQKIRQVHLDIVTFGTPPRYGWGDGKYNLLNIINHRGNEFLAGAIDTMVFSTKHGDYVQQSAIAGSDTIAKTDTERMSDKKLDEILGKGNDMIGLFENLKARMRVPHYGKTILVDYKDNSTIYPNCFDTLFGHGVYTRYEKMLFNTQLIVDEMY</sequence>
<gene>
    <name evidence="2" type="ORF">BROSI_A0651</name>
</gene>
<dbReference type="Proteomes" id="UP000032309">
    <property type="component" value="Unassembled WGS sequence"/>
</dbReference>
<reference evidence="3" key="1">
    <citation type="journal article" date="2015" name="Genome Announc.">
        <title>Draft Genome Sequence of an Anaerobic Ammonium-Oxidizing Bacterium, "Candidatus Brocadia sinica".</title>
        <authorList>
            <person name="Oshiki M."/>
            <person name="Shinyako-Hata K."/>
            <person name="Satoh H."/>
            <person name="Okabe S."/>
        </authorList>
    </citation>
    <scope>NUCLEOTIDE SEQUENCE [LARGE SCALE GENOMIC DNA]</scope>
    <source>
        <strain evidence="3">JPN1</strain>
    </source>
</reference>
<evidence type="ECO:0000256" key="1">
    <source>
        <dbReference type="SAM" id="MobiDB-lite"/>
    </source>
</evidence>
<feature type="region of interest" description="Disordered" evidence="1">
    <location>
        <begin position="1"/>
        <end position="21"/>
    </location>
</feature>
<evidence type="ECO:0000313" key="3">
    <source>
        <dbReference type="Proteomes" id="UP000032309"/>
    </source>
</evidence>
<accession>A0ABQ0JTV8</accession>
<dbReference type="EMBL" id="BAFN01000001">
    <property type="protein sequence ID" value="GAN32140.1"/>
    <property type="molecule type" value="Genomic_DNA"/>
</dbReference>